<dbReference type="HOGENOM" id="CLU_2452640_0_0_5"/>
<reference evidence="1" key="1">
    <citation type="submission" date="2006-03" db="EMBL/GenBank/DDBJ databases">
        <title>Complete sequence of Rhodopseudomonas palustris BisB18.</title>
        <authorList>
            <consortium name="US DOE Joint Genome Institute"/>
            <person name="Copeland A."/>
            <person name="Lucas S."/>
            <person name="Lapidus A."/>
            <person name="Barry K."/>
            <person name="Detter J.C."/>
            <person name="Glavina del Rio T."/>
            <person name="Hammon N."/>
            <person name="Israni S."/>
            <person name="Dalin E."/>
            <person name="Tice H."/>
            <person name="Pitluck S."/>
            <person name="Chain P."/>
            <person name="Malfatti S."/>
            <person name="Shin M."/>
            <person name="Vergez L."/>
            <person name="Schmutz J."/>
            <person name="Larimer F."/>
            <person name="Land M."/>
            <person name="Hauser L."/>
            <person name="Pelletier D.A."/>
            <person name="Kyrpides N."/>
            <person name="Anderson I."/>
            <person name="Oda Y."/>
            <person name="Harwood C.S."/>
            <person name="Richardson P."/>
        </authorList>
    </citation>
    <scope>NUCLEOTIDE SEQUENCE [LARGE SCALE GENOMIC DNA]</scope>
    <source>
        <strain evidence="1">BisB18</strain>
    </source>
</reference>
<organism evidence="1">
    <name type="scientific">Rhodopseudomonas palustris (strain BisB18)</name>
    <dbReference type="NCBI Taxonomy" id="316056"/>
    <lineage>
        <taxon>Bacteria</taxon>
        <taxon>Pseudomonadati</taxon>
        <taxon>Pseudomonadota</taxon>
        <taxon>Alphaproteobacteria</taxon>
        <taxon>Hyphomicrobiales</taxon>
        <taxon>Nitrobacteraceae</taxon>
        <taxon>Rhodopseudomonas</taxon>
    </lineage>
</organism>
<proteinExistence type="predicted"/>
<dbReference type="EMBL" id="CP000301">
    <property type="protein sequence ID" value="ABD86539.1"/>
    <property type="molecule type" value="Genomic_DNA"/>
</dbReference>
<dbReference type="KEGG" id="rpc:RPC_0969"/>
<accession>Q21AP7</accession>
<evidence type="ECO:0000313" key="1">
    <source>
        <dbReference type="EMBL" id="ABD86539.1"/>
    </source>
</evidence>
<name>Q21AP7_RHOPB</name>
<protein>
    <submittedName>
        <fullName evidence="1">Uncharacterized protein</fullName>
    </submittedName>
</protein>
<gene>
    <name evidence="1" type="ordered locus">RPC_0969</name>
</gene>
<sequence>MDDEMEHSDFQIGVEFLTEAGRWRCTDVGTRTIAAIRLDLDHDRMWYEGPPYAIVEHVFDEEGIAACRRAPNEPHYDDSGKSSLVIKSRLAGEFGTRSED</sequence>
<dbReference type="AlphaFoldDB" id="Q21AP7"/>
<dbReference type="OrthoDB" id="8019539at2"/>